<dbReference type="Proteomes" id="UP001420932">
    <property type="component" value="Unassembled WGS sequence"/>
</dbReference>
<name>A0AAP0P359_9MAGN</name>
<evidence type="ECO:0000313" key="2">
    <source>
        <dbReference type="Proteomes" id="UP001420932"/>
    </source>
</evidence>
<dbReference type="AlphaFoldDB" id="A0AAP0P359"/>
<organism evidence="1 2">
    <name type="scientific">Stephania yunnanensis</name>
    <dbReference type="NCBI Taxonomy" id="152371"/>
    <lineage>
        <taxon>Eukaryota</taxon>
        <taxon>Viridiplantae</taxon>
        <taxon>Streptophyta</taxon>
        <taxon>Embryophyta</taxon>
        <taxon>Tracheophyta</taxon>
        <taxon>Spermatophyta</taxon>
        <taxon>Magnoliopsida</taxon>
        <taxon>Ranunculales</taxon>
        <taxon>Menispermaceae</taxon>
        <taxon>Menispermoideae</taxon>
        <taxon>Cissampelideae</taxon>
        <taxon>Stephania</taxon>
    </lineage>
</organism>
<dbReference type="EMBL" id="JBBNAF010000007">
    <property type="protein sequence ID" value="KAK9128753.1"/>
    <property type="molecule type" value="Genomic_DNA"/>
</dbReference>
<accession>A0AAP0P359</accession>
<keyword evidence="2" id="KW-1185">Reference proteome</keyword>
<sequence length="172" mass="18821">MQDTSRAIPRRFPWHEQGCALARARSRHGRDKVASWHGQGIPWQGLTNLNMGVDPVKGGMGKEARETLEHALGNHAKARRMDGPCNSLRPLAPLPESLSETHKSLHRLPSLRVVAASARGGAVCLAAPKPSPTVGAVEYAIAAYIALIPRCLFNRRHWSRLFVSELETLVAV</sequence>
<protein>
    <submittedName>
        <fullName evidence="1">Uncharacterized protein</fullName>
    </submittedName>
</protein>
<gene>
    <name evidence="1" type="ORF">Syun_017550</name>
</gene>
<evidence type="ECO:0000313" key="1">
    <source>
        <dbReference type="EMBL" id="KAK9128753.1"/>
    </source>
</evidence>
<comment type="caution">
    <text evidence="1">The sequence shown here is derived from an EMBL/GenBank/DDBJ whole genome shotgun (WGS) entry which is preliminary data.</text>
</comment>
<reference evidence="1 2" key="1">
    <citation type="submission" date="2024-01" db="EMBL/GenBank/DDBJ databases">
        <title>Genome assemblies of Stephania.</title>
        <authorList>
            <person name="Yang L."/>
        </authorList>
    </citation>
    <scope>NUCLEOTIDE SEQUENCE [LARGE SCALE GENOMIC DNA]</scope>
    <source>
        <strain evidence="1">YNDBR</strain>
        <tissue evidence="1">Leaf</tissue>
    </source>
</reference>
<proteinExistence type="predicted"/>